<accession>A0ABS8ZAE8</accession>
<dbReference type="Proteomes" id="UP001521150">
    <property type="component" value="Unassembled WGS sequence"/>
</dbReference>
<feature type="domain" description="Glycosyl hydrolase family 13 catalytic" evidence="1">
    <location>
        <begin position="1"/>
        <end position="193"/>
    </location>
</feature>
<dbReference type="InterPro" id="IPR017853">
    <property type="entry name" value="GH"/>
</dbReference>
<evidence type="ECO:0000313" key="2">
    <source>
        <dbReference type="EMBL" id="MCE7004844.1"/>
    </source>
</evidence>
<sequence length="289" mass="31868">MRFWLDRGFAGVRIDVAGGLAKHPDYADVDSQTIHPHWDRPETEAIHRRWRAVLDSYGDRVAIGELWGSPERIASRVSPGRLHQVFRFDWAVAPWEFLQDTAAQAIEALGKVGALPTWLLGSHDLPRVASRYGPRLAMAKALVTFALPGSAWIYQGEELGMENSAVDNGDPGGRDSFRAPMPWDAMPNAPLTVYRKAIALRKRFIVGQPFEWLPEKPDVLAFRRSDVACVLNTGKRAVTFPGYPLHQSGPLAGDLLPPDTAVWTGLGTRVCFESHGSHSLIAAMVTVVS</sequence>
<name>A0ABS8ZAE8_9PSEU</name>
<evidence type="ECO:0000259" key="1">
    <source>
        <dbReference type="Pfam" id="PF00128"/>
    </source>
</evidence>
<dbReference type="Pfam" id="PF00128">
    <property type="entry name" value="Alpha-amylase"/>
    <property type="match status" value="1"/>
</dbReference>
<dbReference type="Gene3D" id="3.20.20.80">
    <property type="entry name" value="Glycosidases"/>
    <property type="match status" value="1"/>
</dbReference>
<keyword evidence="3" id="KW-1185">Reference proteome</keyword>
<evidence type="ECO:0000313" key="3">
    <source>
        <dbReference type="Proteomes" id="UP001521150"/>
    </source>
</evidence>
<dbReference type="RefSeq" id="WP_233726322.1">
    <property type="nucleotide sequence ID" value="NZ_JAJVCN010000001.1"/>
</dbReference>
<dbReference type="EMBL" id="JAJVCN010000001">
    <property type="protein sequence ID" value="MCE7004844.1"/>
    <property type="molecule type" value="Genomic_DNA"/>
</dbReference>
<reference evidence="2 3" key="1">
    <citation type="submission" date="2021-12" db="EMBL/GenBank/DDBJ databases">
        <title>Genome sequence of Kibdelosporangium philippinense ATCC 49844.</title>
        <authorList>
            <person name="Fedorov E.A."/>
            <person name="Omeragic M."/>
            <person name="Shalygina K.F."/>
            <person name="Maclea K.S."/>
        </authorList>
    </citation>
    <scope>NUCLEOTIDE SEQUENCE [LARGE SCALE GENOMIC DNA]</scope>
    <source>
        <strain evidence="2 3">ATCC 49844</strain>
    </source>
</reference>
<gene>
    <name evidence="2" type="ORF">LWC34_18735</name>
</gene>
<comment type="caution">
    <text evidence="2">The sequence shown here is derived from an EMBL/GenBank/DDBJ whole genome shotgun (WGS) entry which is preliminary data.</text>
</comment>
<protein>
    <recommendedName>
        <fullName evidence="1">Glycosyl hydrolase family 13 catalytic domain-containing protein</fullName>
    </recommendedName>
</protein>
<organism evidence="2 3">
    <name type="scientific">Kibdelosporangium philippinense</name>
    <dbReference type="NCBI Taxonomy" id="211113"/>
    <lineage>
        <taxon>Bacteria</taxon>
        <taxon>Bacillati</taxon>
        <taxon>Actinomycetota</taxon>
        <taxon>Actinomycetes</taxon>
        <taxon>Pseudonocardiales</taxon>
        <taxon>Pseudonocardiaceae</taxon>
        <taxon>Kibdelosporangium</taxon>
    </lineage>
</organism>
<proteinExistence type="predicted"/>
<dbReference type="SUPFAM" id="SSF51445">
    <property type="entry name" value="(Trans)glycosidases"/>
    <property type="match status" value="1"/>
</dbReference>
<dbReference type="PANTHER" id="PTHR10357">
    <property type="entry name" value="ALPHA-AMYLASE FAMILY MEMBER"/>
    <property type="match status" value="1"/>
</dbReference>
<dbReference type="PANTHER" id="PTHR10357:SF179">
    <property type="entry name" value="NEUTRAL AND BASIC AMINO ACID TRANSPORT PROTEIN RBAT"/>
    <property type="match status" value="1"/>
</dbReference>
<dbReference type="InterPro" id="IPR006047">
    <property type="entry name" value="GH13_cat_dom"/>
</dbReference>